<evidence type="ECO:0000313" key="2">
    <source>
        <dbReference type="EMBL" id="KAF8482881.1"/>
    </source>
</evidence>
<name>A0A9P5N0D8_9AGAM</name>
<organism evidence="2 3">
    <name type="scientific">Russula ochroleuca</name>
    <dbReference type="NCBI Taxonomy" id="152965"/>
    <lineage>
        <taxon>Eukaryota</taxon>
        <taxon>Fungi</taxon>
        <taxon>Dikarya</taxon>
        <taxon>Basidiomycota</taxon>
        <taxon>Agaricomycotina</taxon>
        <taxon>Agaricomycetes</taxon>
        <taxon>Russulales</taxon>
        <taxon>Russulaceae</taxon>
        <taxon>Russula</taxon>
    </lineage>
</organism>
<feature type="compositionally biased region" description="Low complexity" evidence="1">
    <location>
        <begin position="286"/>
        <end position="298"/>
    </location>
</feature>
<dbReference type="OrthoDB" id="3364736at2759"/>
<dbReference type="GO" id="GO:0007131">
    <property type="term" value="P:reciprocal meiotic recombination"/>
    <property type="evidence" value="ECO:0007669"/>
    <property type="project" value="InterPro"/>
</dbReference>
<evidence type="ECO:0000313" key="3">
    <source>
        <dbReference type="Proteomes" id="UP000759537"/>
    </source>
</evidence>
<comment type="caution">
    <text evidence="2">The sequence shown here is derived from an EMBL/GenBank/DDBJ whole genome shotgun (WGS) entry which is preliminary data.</text>
</comment>
<keyword evidence="3" id="KW-1185">Reference proteome</keyword>
<proteinExistence type="predicted"/>
<feature type="compositionally biased region" description="Basic and acidic residues" evidence="1">
    <location>
        <begin position="218"/>
        <end position="230"/>
    </location>
</feature>
<reference evidence="2" key="1">
    <citation type="submission" date="2019-10" db="EMBL/GenBank/DDBJ databases">
        <authorList>
            <consortium name="DOE Joint Genome Institute"/>
            <person name="Kuo A."/>
            <person name="Miyauchi S."/>
            <person name="Kiss E."/>
            <person name="Drula E."/>
            <person name="Kohler A."/>
            <person name="Sanchez-Garcia M."/>
            <person name="Andreopoulos B."/>
            <person name="Barry K.W."/>
            <person name="Bonito G."/>
            <person name="Buee M."/>
            <person name="Carver A."/>
            <person name="Chen C."/>
            <person name="Cichocki N."/>
            <person name="Clum A."/>
            <person name="Culley D."/>
            <person name="Crous P.W."/>
            <person name="Fauchery L."/>
            <person name="Girlanda M."/>
            <person name="Hayes R."/>
            <person name="Keri Z."/>
            <person name="LaButti K."/>
            <person name="Lipzen A."/>
            <person name="Lombard V."/>
            <person name="Magnuson J."/>
            <person name="Maillard F."/>
            <person name="Morin E."/>
            <person name="Murat C."/>
            <person name="Nolan M."/>
            <person name="Ohm R."/>
            <person name="Pangilinan J."/>
            <person name="Pereira M."/>
            <person name="Perotto S."/>
            <person name="Peter M."/>
            <person name="Riley R."/>
            <person name="Sitrit Y."/>
            <person name="Stielow B."/>
            <person name="Szollosi G."/>
            <person name="Zifcakova L."/>
            <person name="Stursova M."/>
            <person name="Spatafora J.W."/>
            <person name="Tedersoo L."/>
            <person name="Vaario L.-M."/>
            <person name="Yamada A."/>
            <person name="Yan M."/>
            <person name="Wang P."/>
            <person name="Xu J."/>
            <person name="Bruns T."/>
            <person name="Baldrian P."/>
            <person name="Vilgalys R."/>
            <person name="Henrissat B."/>
            <person name="Grigoriev I.V."/>
            <person name="Hibbett D."/>
            <person name="Nagy L.G."/>
            <person name="Martin F.M."/>
        </authorList>
    </citation>
    <scope>NUCLEOTIDE SEQUENCE</scope>
    <source>
        <strain evidence="2">Prilba</strain>
    </source>
</reference>
<dbReference type="EMBL" id="WHVB01000005">
    <property type="protein sequence ID" value="KAF8482881.1"/>
    <property type="molecule type" value="Genomic_DNA"/>
</dbReference>
<dbReference type="AlphaFoldDB" id="A0A9P5N0D8"/>
<accession>A0A9P5N0D8</accession>
<feature type="region of interest" description="Disordered" evidence="1">
    <location>
        <begin position="285"/>
        <end position="311"/>
    </location>
</feature>
<gene>
    <name evidence="2" type="ORF">DFH94DRAFT_384360</name>
</gene>
<protein>
    <submittedName>
        <fullName evidence="2">Uncharacterized protein</fullName>
    </submittedName>
</protein>
<dbReference type="InterPro" id="IPR004354">
    <property type="entry name" value="Meiotic_Rec114"/>
</dbReference>
<evidence type="ECO:0000256" key="1">
    <source>
        <dbReference type="SAM" id="MobiDB-lite"/>
    </source>
</evidence>
<sequence>MLRSTITTGSYILEKYSRSYPSNVSAQSQSQDLTAGQPEWQHFANPVISLTLDVKKSMDNKFESVRLRILWNMGMGHDGTPREITMEDLDLLSFSGLDSQVHSAQGPPLKAVYRGPVVGIRYQYPLTVPATSPSSYRRFQVNFASASDIAQFIDAIRPVCPCKENAGPPPPPTPMSRPLVPRPASIQPPSAYAPPVRHHTSAPQRPPVSAGATGMTERAPHYRSSQEDLYQRALHFPPSSSSEMSLLPFSDPAPPTHPTSGFDMSSRPSSALPEMYSSQFTAYNTSSLPASSQPASSATMLAPPSQGPEDRTREAFLGSLREEPELYNLTRPELENLVSVIVREPGFPKLLEALDSMWVARGFLGR</sequence>
<feature type="compositionally biased region" description="Polar residues" evidence="1">
    <location>
        <begin position="258"/>
        <end position="269"/>
    </location>
</feature>
<feature type="compositionally biased region" description="Low complexity" evidence="1">
    <location>
        <begin position="236"/>
        <end position="250"/>
    </location>
</feature>
<reference evidence="2" key="2">
    <citation type="journal article" date="2020" name="Nat. Commun.">
        <title>Large-scale genome sequencing of mycorrhizal fungi provides insights into the early evolution of symbiotic traits.</title>
        <authorList>
            <person name="Miyauchi S."/>
            <person name="Kiss E."/>
            <person name="Kuo A."/>
            <person name="Drula E."/>
            <person name="Kohler A."/>
            <person name="Sanchez-Garcia M."/>
            <person name="Morin E."/>
            <person name="Andreopoulos B."/>
            <person name="Barry K.W."/>
            <person name="Bonito G."/>
            <person name="Buee M."/>
            <person name="Carver A."/>
            <person name="Chen C."/>
            <person name="Cichocki N."/>
            <person name="Clum A."/>
            <person name="Culley D."/>
            <person name="Crous P.W."/>
            <person name="Fauchery L."/>
            <person name="Girlanda M."/>
            <person name="Hayes R.D."/>
            <person name="Keri Z."/>
            <person name="LaButti K."/>
            <person name="Lipzen A."/>
            <person name="Lombard V."/>
            <person name="Magnuson J."/>
            <person name="Maillard F."/>
            <person name="Murat C."/>
            <person name="Nolan M."/>
            <person name="Ohm R.A."/>
            <person name="Pangilinan J."/>
            <person name="Pereira M.F."/>
            <person name="Perotto S."/>
            <person name="Peter M."/>
            <person name="Pfister S."/>
            <person name="Riley R."/>
            <person name="Sitrit Y."/>
            <person name="Stielow J.B."/>
            <person name="Szollosi G."/>
            <person name="Zifcakova L."/>
            <person name="Stursova M."/>
            <person name="Spatafora J.W."/>
            <person name="Tedersoo L."/>
            <person name="Vaario L.M."/>
            <person name="Yamada A."/>
            <person name="Yan M."/>
            <person name="Wang P."/>
            <person name="Xu J."/>
            <person name="Bruns T."/>
            <person name="Baldrian P."/>
            <person name="Vilgalys R."/>
            <person name="Dunand C."/>
            <person name="Henrissat B."/>
            <person name="Grigoriev I.V."/>
            <person name="Hibbett D."/>
            <person name="Nagy L.G."/>
            <person name="Martin F.M."/>
        </authorList>
    </citation>
    <scope>NUCLEOTIDE SEQUENCE</scope>
    <source>
        <strain evidence="2">Prilba</strain>
    </source>
</reference>
<feature type="region of interest" description="Disordered" evidence="1">
    <location>
        <begin position="163"/>
        <end position="270"/>
    </location>
</feature>
<dbReference type="Proteomes" id="UP000759537">
    <property type="component" value="Unassembled WGS sequence"/>
</dbReference>
<dbReference type="Pfam" id="PF03525">
    <property type="entry name" value="Meiotic_rec114"/>
    <property type="match status" value="1"/>
</dbReference>